<keyword evidence="2" id="KW-0732">Signal</keyword>
<reference evidence="4 5" key="1">
    <citation type="journal article" date="2014" name="Front. Genet.">
        <title>Genome and metabolic network of "Candidatus Phaeomarinobacter ectocarpi" Ec32, a new candidate genus of Alphaproteobacteria frequently associated with brown algae.</title>
        <authorList>
            <person name="Dittami S.M."/>
            <person name="Barbeyron T."/>
            <person name="Boyen C."/>
            <person name="Cambefort J."/>
            <person name="Collet G."/>
            <person name="Delage L."/>
            <person name="Gobet A."/>
            <person name="Groisillier A."/>
            <person name="Leblanc C."/>
            <person name="Michel G."/>
            <person name="Scornet D."/>
            <person name="Siegel A."/>
            <person name="Tapia J.E."/>
            <person name="Tonon T."/>
        </authorList>
    </citation>
    <scope>NUCLEOTIDE SEQUENCE [LARGE SCALE GENOMIC DNA]</scope>
    <source>
        <strain evidence="4 5">Ec32</strain>
    </source>
</reference>
<proteinExistence type="predicted"/>
<dbReference type="InterPro" id="IPR011992">
    <property type="entry name" value="EF-hand-dom_pair"/>
</dbReference>
<name>X5MLU0_9HYPH</name>
<evidence type="ECO:0000256" key="2">
    <source>
        <dbReference type="SAM" id="SignalP"/>
    </source>
</evidence>
<dbReference type="STRING" id="1458461.BN1012_Phect482"/>
<sequence length="194" mass="20056">MTFLNLSKISIVLLSATVLAACGGPGGKRDDRRSQGNSDPSLQHGAIVVKPTGLLLADMDTNRDLETDRDELTQATSILFAQIDRDNGGIVSGVEFADWAQTALGARYPVQGLASFDTDNSLAIEADEFSNGLNMLFASFDKDNNGRVTRDELFTQLNIDARTSGRGRQGGGSGGGPGGGQGGKPGGGGGRPAA</sequence>
<feature type="domain" description="EF-hand" evidence="3">
    <location>
        <begin position="128"/>
        <end position="163"/>
    </location>
</feature>
<accession>X5MLU0</accession>
<keyword evidence="5" id="KW-1185">Reference proteome</keyword>
<evidence type="ECO:0000259" key="3">
    <source>
        <dbReference type="PROSITE" id="PS50222"/>
    </source>
</evidence>
<dbReference type="HOGENOM" id="CLU_1400263_0_0_5"/>
<feature type="chain" id="PRO_5004959586" description="EF-hand domain-containing protein" evidence="2">
    <location>
        <begin position="21"/>
        <end position="194"/>
    </location>
</feature>
<dbReference type="PATRIC" id="fig|1458461.3.peg.481"/>
<feature type="region of interest" description="Disordered" evidence="1">
    <location>
        <begin position="160"/>
        <end position="194"/>
    </location>
</feature>
<feature type="signal peptide" evidence="2">
    <location>
        <begin position="1"/>
        <end position="20"/>
    </location>
</feature>
<dbReference type="InterPro" id="IPR018247">
    <property type="entry name" value="EF_Hand_1_Ca_BS"/>
</dbReference>
<evidence type="ECO:0000313" key="5">
    <source>
        <dbReference type="Proteomes" id="UP000032160"/>
    </source>
</evidence>
<feature type="region of interest" description="Disordered" evidence="1">
    <location>
        <begin position="25"/>
        <end position="44"/>
    </location>
</feature>
<dbReference type="KEGG" id="pect:BN1012_Phect482"/>
<dbReference type="AlphaFoldDB" id="X5MLU0"/>
<dbReference type="RefSeq" id="WP_197538299.1">
    <property type="nucleotide sequence ID" value="NZ_HG966617.1"/>
</dbReference>
<evidence type="ECO:0000313" key="4">
    <source>
        <dbReference type="EMBL" id="CDO58696.1"/>
    </source>
</evidence>
<gene>
    <name evidence="4" type="ORF">BN1012_Phect482</name>
</gene>
<dbReference type="EMBL" id="HG966617">
    <property type="protein sequence ID" value="CDO58696.1"/>
    <property type="molecule type" value="Genomic_DNA"/>
</dbReference>
<organism evidence="4 5">
    <name type="scientific">Candidatus Phaeomarinibacter ectocarpi</name>
    <dbReference type="NCBI Taxonomy" id="1458461"/>
    <lineage>
        <taxon>Bacteria</taxon>
        <taxon>Pseudomonadati</taxon>
        <taxon>Pseudomonadota</taxon>
        <taxon>Alphaproteobacteria</taxon>
        <taxon>Hyphomicrobiales</taxon>
        <taxon>Parvibaculaceae</taxon>
        <taxon>Candidatus Phaeomarinibacter</taxon>
    </lineage>
</organism>
<dbReference type="InterPro" id="IPR002048">
    <property type="entry name" value="EF_hand_dom"/>
</dbReference>
<dbReference type="SUPFAM" id="SSF47473">
    <property type="entry name" value="EF-hand"/>
    <property type="match status" value="1"/>
</dbReference>
<protein>
    <recommendedName>
        <fullName evidence="3">EF-hand domain-containing protein</fullName>
    </recommendedName>
</protein>
<dbReference type="Gene3D" id="1.10.238.10">
    <property type="entry name" value="EF-hand"/>
    <property type="match status" value="1"/>
</dbReference>
<dbReference type="PROSITE" id="PS50222">
    <property type="entry name" value="EF_HAND_2"/>
    <property type="match status" value="1"/>
</dbReference>
<evidence type="ECO:0000256" key="1">
    <source>
        <dbReference type="SAM" id="MobiDB-lite"/>
    </source>
</evidence>
<dbReference type="Proteomes" id="UP000032160">
    <property type="component" value="Chromosome I"/>
</dbReference>
<dbReference type="GO" id="GO:0005509">
    <property type="term" value="F:calcium ion binding"/>
    <property type="evidence" value="ECO:0007669"/>
    <property type="project" value="InterPro"/>
</dbReference>
<feature type="compositionally biased region" description="Gly residues" evidence="1">
    <location>
        <begin position="167"/>
        <end position="194"/>
    </location>
</feature>
<dbReference type="PROSITE" id="PS00018">
    <property type="entry name" value="EF_HAND_1"/>
    <property type="match status" value="2"/>
</dbReference>